<protein>
    <submittedName>
        <fullName evidence="4">Protein-disulfide isomerase</fullName>
    </submittedName>
</protein>
<accession>A0ABS4YKL5</accession>
<comment type="caution">
    <text evidence="4">The sequence shown here is derived from an EMBL/GenBank/DDBJ whole genome shotgun (WGS) entry which is preliminary data.</text>
</comment>
<keyword evidence="2" id="KW-0812">Transmembrane</keyword>
<gene>
    <name evidence="4" type="ORF">JOF44_002231</name>
</gene>
<organism evidence="4 5">
    <name type="scientific">Brachybacterium fresconis</name>
    <dbReference type="NCBI Taxonomy" id="173363"/>
    <lineage>
        <taxon>Bacteria</taxon>
        <taxon>Bacillati</taxon>
        <taxon>Actinomycetota</taxon>
        <taxon>Actinomycetes</taxon>
        <taxon>Micrococcales</taxon>
        <taxon>Dermabacteraceae</taxon>
        <taxon>Brachybacterium</taxon>
    </lineage>
</organism>
<dbReference type="Pfam" id="PF13462">
    <property type="entry name" value="Thioredoxin_4"/>
    <property type="match status" value="1"/>
</dbReference>
<keyword evidence="2" id="KW-0472">Membrane</keyword>
<dbReference type="SUPFAM" id="SSF52833">
    <property type="entry name" value="Thioredoxin-like"/>
    <property type="match status" value="1"/>
</dbReference>
<dbReference type="PROSITE" id="PS51257">
    <property type="entry name" value="PROKAR_LIPOPROTEIN"/>
    <property type="match status" value="1"/>
</dbReference>
<dbReference type="GO" id="GO:0016853">
    <property type="term" value="F:isomerase activity"/>
    <property type="evidence" value="ECO:0007669"/>
    <property type="project" value="UniProtKB-KW"/>
</dbReference>
<dbReference type="InterPro" id="IPR012336">
    <property type="entry name" value="Thioredoxin-like_fold"/>
</dbReference>
<evidence type="ECO:0000313" key="5">
    <source>
        <dbReference type="Proteomes" id="UP000698222"/>
    </source>
</evidence>
<dbReference type="CDD" id="cd02972">
    <property type="entry name" value="DsbA_family"/>
    <property type="match status" value="1"/>
</dbReference>
<keyword evidence="4" id="KW-0413">Isomerase</keyword>
<dbReference type="InterPro" id="IPR036249">
    <property type="entry name" value="Thioredoxin-like_sf"/>
</dbReference>
<feature type="region of interest" description="Disordered" evidence="1">
    <location>
        <begin position="41"/>
        <end position="62"/>
    </location>
</feature>
<feature type="domain" description="Thioredoxin-like fold" evidence="3">
    <location>
        <begin position="82"/>
        <end position="228"/>
    </location>
</feature>
<evidence type="ECO:0000256" key="1">
    <source>
        <dbReference type="SAM" id="MobiDB-lite"/>
    </source>
</evidence>
<evidence type="ECO:0000313" key="4">
    <source>
        <dbReference type="EMBL" id="MBP2409328.1"/>
    </source>
</evidence>
<dbReference type="Gene3D" id="3.40.30.10">
    <property type="entry name" value="Glutaredoxin"/>
    <property type="match status" value="1"/>
</dbReference>
<name>A0ABS4YKL5_9MICO</name>
<evidence type="ECO:0000256" key="2">
    <source>
        <dbReference type="SAM" id="Phobius"/>
    </source>
</evidence>
<sequence length="241" mass="24961">MNRSRTPLIIGIIAGIACLGLVLLIVLALVIGGVLFASEDGGNDGNDGRTPSPAASGELVAPPGVAEDEPYLEVSSAADGPVVDVYVDFLCPHCAAFHETHGEDLAQLARDGEITLRMHPRPMLDANSTPAGYSGRAANAAVCAYAEDPEQWFQAEAALFENQPGSEGLTDDELAEVISEATGSDVSSCIAEGTYLPWIQDVVEPEALESTQGTPAVLIDGEQFAGDLEEPGALEEAIAAG</sequence>
<keyword evidence="2" id="KW-1133">Transmembrane helix</keyword>
<proteinExistence type="predicted"/>
<reference evidence="4 5" key="1">
    <citation type="submission" date="2021-03" db="EMBL/GenBank/DDBJ databases">
        <title>Sequencing the genomes of 1000 actinobacteria strains.</title>
        <authorList>
            <person name="Klenk H.-P."/>
        </authorList>
    </citation>
    <scope>NUCLEOTIDE SEQUENCE [LARGE SCALE GENOMIC DNA]</scope>
    <source>
        <strain evidence="4 5">DSM 14564</strain>
    </source>
</reference>
<evidence type="ECO:0000259" key="3">
    <source>
        <dbReference type="Pfam" id="PF13462"/>
    </source>
</evidence>
<feature type="transmembrane region" description="Helical" evidence="2">
    <location>
        <begin position="12"/>
        <end position="37"/>
    </location>
</feature>
<dbReference type="EMBL" id="JAGIOC010000001">
    <property type="protein sequence ID" value="MBP2409328.1"/>
    <property type="molecule type" value="Genomic_DNA"/>
</dbReference>
<dbReference type="RefSeq" id="WP_209891100.1">
    <property type="nucleotide sequence ID" value="NZ_BAAAJV010000014.1"/>
</dbReference>
<dbReference type="Proteomes" id="UP000698222">
    <property type="component" value="Unassembled WGS sequence"/>
</dbReference>
<keyword evidence="5" id="KW-1185">Reference proteome</keyword>